<reference evidence="1" key="2">
    <citation type="journal article" date="2022" name="New Phytol.">
        <title>Evolutionary transition to the ectomycorrhizal habit in the genomes of a hyperdiverse lineage of mushroom-forming fungi.</title>
        <authorList>
            <person name="Looney B."/>
            <person name="Miyauchi S."/>
            <person name="Morin E."/>
            <person name="Drula E."/>
            <person name="Courty P.E."/>
            <person name="Kohler A."/>
            <person name="Kuo A."/>
            <person name="LaButti K."/>
            <person name="Pangilinan J."/>
            <person name="Lipzen A."/>
            <person name="Riley R."/>
            <person name="Andreopoulos W."/>
            <person name="He G."/>
            <person name="Johnson J."/>
            <person name="Nolan M."/>
            <person name="Tritt A."/>
            <person name="Barry K.W."/>
            <person name="Grigoriev I.V."/>
            <person name="Nagy L.G."/>
            <person name="Hibbett D."/>
            <person name="Henrissat B."/>
            <person name="Matheny P.B."/>
            <person name="Labbe J."/>
            <person name="Martin F.M."/>
        </authorList>
    </citation>
    <scope>NUCLEOTIDE SEQUENCE</scope>
    <source>
        <strain evidence="1">FP105234-sp</strain>
    </source>
</reference>
<evidence type="ECO:0000313" key="2">
    <source>
        <dbReference type="Proteomes" id="UP000814033"/>
    </source>
</evidence>
<accession>A0ACB8RRT8</accession>
<evidence type="ECO:0000313" key="1">
    <source>
        <dbReference type="EMBL" id="KAI0046894.1"/>
    </source>
</evidence>
<comment type="caution">
    <text evidence="1">The sequence shown here is derived from an EMBL/GenBank/DDBJ whole genome shotgun (WGS) entry which is preliminary data.</text>
</comment>
<keyword evidence="2" id="KW-1185">Reference proteome</keyword>
<gene>
    <name evidence="1" type="ORF">FA95DRAFT_1679474</name>
</gene>
<dbReference type="Proteomes" id="UP000814033">
    <property type="component" value="Unassembled WGS sequence"/>
</dbReference>
<dbReference type="EMBL" id="MU275915">
    <property type="protein sequence ID" value="KAI0046894.1"/>
    <property type="molecule type" value="Genomic_DNA"/>
</dbReference>
<organism evidence="1 2">
    <name type="scientific">Auriscalpium vulgare</name>
    <dbReference type="NCBI Taxonomy" id="40419"/>
    <lineage>
        <taxon>Eukaryota</taxon>
        <taxon>Fungi</taxon>
        <taxon>Dikarya</taxon>
        <taxon>Basidiomycota</taxon>
        <taxon>Agaricomycotina</taxon>
        <taxon>Agaricomycetes</taxon>
        <taxon>Russulales</taxon>
        <taxon>Auriscalpiaceae</taxon>
        <taxon>Auriscalpium</taxon>
    </lineage>
</organism>
<name>A0ACB8RRT8_9AGAM</name>
<sequence>MSSSDPPNGSTSHAELASVTALLSAVKIMNEEGERTKLTINNPRDGLTGDIIGLEALRYLLVRRSDEDVAALAQISNDSFNVSVVAVTPEKHSAKNSFLEGAVSEVSLEESYLKFTDSGEAESGWETSVASGTGTSLGRHFSTILAYVESLSRENPFSKMKARRAFREYIVFSTRERLLARVTAWWSDIWIADLVNAEMADLPKYFVDWKNAHNSNHLPLLIDDAKNLFKMLQKIKDDDLYKHLPSRAFAEKPTLEPLEDALRRVVQSTEGRPTVTNAYNEDTITAFHFLLLGAILSYRHFVINFDAKSLCDHARLLRILMSSSMLDTHLSVLENARMFHMLLTHNRHTFSLGLLERKYDNTEAYKAARFSSKGSSDNAGQRSFDAEVSEQFRAVAKGGTIIDQSFTLWIKLLIGHVTAIEEINHYLSGHKTQWKASLFIIRDNVPVTLDWRTTINGLQDTDLDTDLATLAVKAYLRCHAEFETAGNFPLINQLHEMEEGSERGHAVADVIDLKAWASVHPQLMWPALLSPAARTGKFGAALKTLAEHIVVVSDKRILAPQSPYPTCCSVCRELLKLLPQPDLPNSDQPKSSTLITLPAHIPWWIDGNSDVMKRLLEVHRLKLSQELNRLIWRFDLESLRNGGCALRNDTIELDY</sequence>
<protein>
    <submittedName>
        <fullName evidence="1">Uncharacterized protein</fullName>
    </submittedName>
</protein>
<proteinExistence type="predicted"/>
<reference evidence="1" key="1">
    <citation type="submission" date="2021-02" db="EMBL/GenBank/DDBJ databases">
        <authorList>
            <consortium name="DOE Joint Genome Institute"/>
            <person name="Ahrendt S."/>
            <person name="Looney B.P."/>
            <person name="Miyauchi S."/>
            <person name="Morin E."/>
            <person name="Drula E."/>
            <person name="Courty P.E."/>
            <person name="Chicoki N."/>
            <person name="Fauchery L."/>
            <person name="Kohler A."/>
            <person name="Kuo A."/>
            <person name="Labutti K."/>
            <person name="Pangilinan J."/>
            <person name="Lipzen A."/>
            <person name="Riley R."/>
            <person name="Andreopoulos W."/>
            <person name="He G."/>
            <person name="Johnson J."/>
            <person name="Barry K.W."/>
            <person name="Grigoriev I.V."/>
            <person name="Nagy L."/>
            <person name="Hibbett D."/>
            <person name="Henrissat B."/>
            <person name="Matheny P.B."/>
            <person name="Labbe J."/>
            <person name="Martin F."/>
        </authorList>
    </citation>
    <scope>NUCLEOTIDE SEQUENCE</scope>
    <source>
        <strain evidence="1">FP105234-sp</strain>
    </source>
</reference>